<feature type="transmembrane region" description="Helical" evidence="1">
    <location>
        <begin position="604"/>
        <end position="625"/>
    </location>
</feature>
<protein>
    <recommendedName>
        <fullName evidence="4">PIN domain-containing protein</fullName>
    </recommendedName>
</protein>
<sequence>MTIEQQKLDERREVLRKLACFTAPAALGKNELPQSILDNLVEHALFLQKTPTQLSKISEIIKLQFRLSFEFDEIKTSIERLLAKNLIVDNNGNYSLEVRNRAALGKTVDEKVNQENQILQKLENHIKTKEPEMSTEMIEQIKSDFRLFLTNFFLLSGAEAVQLIYGNPKAINELIGKVQKKNIFELLPARDELLKKTEQKEFCEFVNLLSEQEKLYLQDLLDRSLQYFTITVDKNCEALLTADFANWNLFVDTNFIYNLLGLNTDRYGFKRKNTEKILDLGKRAKIKFFVSPVTLDEFATSVSRARELLLGDRISRKLYRVAGEVTGNAVLLAYYEAYKQQGVSPRDFLAKTDNIKDVLKSYGIEEKTDYSQSLKDTKELSEAISKMIALTGKERYVAEHDAFHYLLILKLRQREGADNTFKTNKSWFLTHDGLLAPFDREVRKSEIPFCIRPYQLRQILRPLFSRADDFEGVFIDFITEPTARAFPAVSIDIAMNVLARVTYFEKEFDIQDSPELAIKVLTNQHFLNQLHELRSKDSEQIKSIDQEIKQVAQISDEEIEEKTQPSITTPKNHWNSVNPFWLIWQLFKYIGRLISKIWERVKRYMTEIIIGVVITVIGGIILSLIL</sequence>
<evidence type="ECO:0000313" key="2">
    <source>
        <dbReference type="EMBL" id="KKS82395.1"/>
    </source>
</evidence>
<gene>
    <name evidence="2" type="ORF">UV58_C0010G0015</name>
</gene>
<dbReference type="Proteomes" id="UP000034810">
    <property type="component" value="Unassembled WGS sequence"/>
</dbReference>
<keyword evidence="1" id="KW-0812">Transmembrane</keyword>
<dbReference type="EMBL" id="LCFA01000010">
    <property type="protein sequence ID" value="KKS82395.1"/>
    <property type="molecule type" value="Genomic_DNA"/>
</dbReference>
<evidence type="ECO:0000256" key="1">
    <source>
        <dbReference type="SAM" id="Phobius"/>
    </source>
</evidence>
<name>A0A0G1C9Q9_9BACT</name>
<comment type="caution">
    <text evidence="2">The sequence shown here is derived from an EMBL/GenBank/DDBJ whole genome shotgun (WGS) entry which is preliminary data.</text>
</comment>
<reference evidence="2 3" key="1">
    <citation type="journal article" date="2015" name="Nature">
        <title>rRNA introns, odd ribosomes, and small enigmatic genomes across a large radiation of phyla.</title>
        <authorList>
            <person name="Brown C.T."/>
            <person name="Hug L.A."/>
            <person name="Thomas B.C."/>
            <person name="Sharon I."/>
            <person name="Castelle C.J."/>
            <person name="Singh A."/>
            <person name="Wilkins M.J."/>
            <person name="Williams K.H."/>
            <person name="Banfield J.F."/>
        </authorList>
    </citation>
    <scope>NUCLEOTIDE SEQUENCE [LARGE SCALE GENOMIC DNA]</scope>
</reference>
<proteinExistence type="predicted"/>
<keyword evidence="1" id="KW-1133">Transmembrane helix</keyword>
<evidence type="ECO:0008006" key="4">
    <source>
        <dbReference type="Google" id="ProtNLM"/>
    </source>
</evidence>
<keyword evidence="1" id="KW-0472">Membrane</keyword>
<organism evidence="2 3">
    <name type="scientific">Candidatus Wolfebacteria bacterium GW2011_GWC1_43_10</name>
    <dbReference type="NCBI Taxonomy" id="1619011"/>
    <lineage>
        <taxon>Bacteria</taxon>
        <taxon>Candidatus Wolfeibacteriota</taxon>
    </lineage>
</organism>
<accession>A0A0G1C9Q9</accession>
<evidence type="ECO:0000313" key="3">
    <source>
        <dbReference type="Proteomes" id="UP000034810"/>
    </source>
</evidence>
<dbReference type="AlphaFoldDB" id="A0A0G1C9Q9"/>